<evidence type="ECO:0000256" key="1">
    <source>
        <dbReference type="ARBA" id="ARBA00023604"/>
    </source>
</evidence>
<dbReference type="NCBIfam" id="NF041278">
    <property type="entry name" value="CmcJ_NvfI_EfuI"/>
    <property type="match status" value="1"/>
</dbReference>
<accession>A0AAJ0C157</accession>
<dbReference type="Proteomes" id="UP001244011">
    <property type="component" value="Unassembled WGS sequence"/>
</dbReference>
<reference evidence="2" key="1">
    <citation type="submission" date="2023-06" db="EMBL/GenBank/DDBJ databases">
        <title>Genome-scale phylogeny and comparative genomics of the fungal order Sordariales.</title>
        <authorList>
            <consortium name="Lawrence Berkeley National Laboratory"/>
            <person name="Hensen N."/>
            <person name="Bonometti L."/>
            <person name="Westerberg I."/>
            <person name="Brannstrom I.O."/>
            <person name="Guillou S."/>
            <person name="Cros-Aarteil S."/>
            <person name="Calhoun S."/>
            <person name="Haridas S."/>
            <person name="Kuo A."/>
            <person name="Mondo S."/>
            <person name="Pangilinan J."/>
            <person name="Riley R."/>
            <person name="Labutti K."/>
            <person name="Andreopoulos B."/>
            <person name="Lipzen A."/>
            <person name="Chen C."/>
            <person name="Yanf M."/>
            <person name="Daum C."/>
            <person name="Ng V."/>
            <person name="Clum A."/>
            <person name="Steindorff A."/>
            <person name="Ohm R."/>
            <person name="Martin F."/>
            <person name="Silar P."/>
            <person name="Natvig D."/>
            <person name="Lalanne C."/>
            <person name="Gautier V."/>
            <person name="Ament-Velasquez S.L."/>
            <person name="Kruys A."/>
            <person name="Hutchinson M.I."/>
            <person name="Powell A.J."/>
            <person name="Barry K."/>
            <person name="Miller A.N."/>
            <person name="Grigoriev I.V."/>
            <person name="Debuchy R."/>
            <person name="Gladieux P."/>
            <person name="Thoren M.H."/>
            <person name="Johannesson H."/>
        </authorList>
    </citation>
    <scope>NUCLEOTIDE SEQUENCE</scope>
    <source>
        <strain evidence="2">8032-3</strain>
    </source>
</reference>
<comment type="caution">
    <text evidence="2">The sequence shown here is derived from an EMBL/GenBank/DDBJ whole genome shotgun (WGS) entry which is preliminary data.</text>
</comment>
<dbReference type="EMBL" id="MU839008">
    <property type="protein sequence ID" value="KAK1767612.1"/>
    <property type="molecule type" value="Genomic_DNA"/>
</dbReference>
<gene>
    <name evidence="2" type="ORF">QBC33DRAFT_578331</name>
</gene>
<protein>
    <submittedName>
        <fullName evidence="2">Uncharacterized protein</fullName>
    </submittedName>
</protein>
<dbReference type="PANTHER" id="PTHR34598">
    <property type="entry name" value="BLL6449 PROTEIN"/>
    <property type="match status" value="1"/>
</dbReference>
<dbReference type="InterPro" id="IPR044053">
    <property type="entry name" value="AsaB-like"/>
</dbReference>
<dbReference type="GeneID" id="85314240"/>
<organism evidence="2 3">
    <name type="scientific">Phialemonium atrogriseum</name>
    <dbReference type="NCBI Taxonomy" id="1093897"/>
    <lineage>
        <taxon>Eukaryota</taxon>
        <taxon>Fungi</taxon>
        <taxon>Dikarya</taxon>
        <taxon>Ascomycota</taxon>
        <taxon>Pezizomycotina</taxon>
        <taxon>Sordariomycetes</taxon>
        <taxon>Sordariomycetidae</taxon>
        <taxon>Cephalothecales</taxon>
        <taxon>Cephalothecaceae</taxon>
        <taxon>Phialemonium</taxon>
    </lineage>
</organism>
<dbReference type="AlphaFoldDB" id="A0AAJ0C157"/>
<evidence type="ECO:0000313" key="3">
    <source>
        <dbReference type="Proteomes" id="UP001244011"/>
    </source>
</evidence>
<evidence type="ECO:0000313" key="2">
    <source>
        <dbReference type="EMBL" id="KAK1767612.1"/>
    </source>
</evidence>
<dbReference type="RefSeq" id="XP_060283825.1">
    <property type="nucleotide sequence ID" value="XM_060431053.1"/>
</dbReference>
<dbReference type="PANTHER" id="PTHR34598:SF3">
    <property type="entry name" value="OXIDOREDUCTASE AN1597"/>
    <property type="match status" value="1"/>
</dbReference>
<comment type="similarity">
    <text evidence="1">Belongs to the asaB hydroxylase/desaturase family.</text>
</comment>
<proteinExistence type="inferred from homology"/>
<name>A0AAJ0C157_9PEZI</name>
<sequence>MSTERQTEDELCVPLYFLDRVDLWKTVKPYNFQYYPKEDFPRHNFQHSPSETRVRNMRACVPPASLDVQGFAVHRLQTTMTYSDFDDEATIESVYCRELEQHFKSALGAKAVRALDFQLRRREPEFPYFGGKLPLKPQPSLITHVDVTPDAAEAIIRELYGQDAASQILQSRFQIITVWRPFRVPVRDWPLAICDATSFDQDDLIPADIIYPKWIAENGMVHFNENQKWYWLPDHAHDEVLVFKAVDSDDPRVSACPHGAFPLPGQNGSALTRESIDVRLLIMYADMVYPQPKPWSTGPVGA</sequence>
<dbReference type="GO" id="GO:0016491">
    <property type="term" value="F:oxidoreductase activity"/>
    <property type="evidence" value="ECO:0007669"/>
    <property type="project" value="InterPro"/>
</dbReference>
<keyword evidence="3" id="KW-1185">Reference proteome</keyword>